<evidence type="ECO:0000313" key="6">
    <source>
        <dbReference type="Proteomes" id="UP000004699"/>
    </source>
</evidence>
<dbReference type="GO" id="GO:0030170">
    <property type="term" value="F:pyridoxal phosphate binding"/>
    <property type="evidence" value="ECO:0007669"/>
    <property type="project" value="InterPro"/>
</dbReference>
<dbReference type="InterPro" id="IPR015424">
    <property type="entry name" value="PyrdxlP-dep_Trfase"/>
</dbReference>
<protein>
    <submittedName>
        <fullName evidence="5">Putative aminotransferase in KatA 3'region</fullName>
    </submittedName>
</protein>
<dbReference type="PANTHER" id="PTHR43094">
    <property type="entry name" value="AMINOTRANSFERASE"/>
    <property type="match status" value="1"/>
</dbReference>
<dbReference type="HOGENOM" id="CLU_016922_4_0_6"/>
<proteinExistence type="inferred from homology"/>
<dbReference type="SUPFAM" id="SSF53383">
    <property type="entry name" value="PLP-dependent transferases"/>
    <property type="match status" value="1"/>
</dbReference>
<dbReference type="GO" id="GO:0008483">
    <property type="term" value="F:transaminase activity"/>
    <property type="evidence" value="ECO:0007669"/>
    <property type="project" value="UniProtKB-KW"/>
</dbReference>
<sequence>MLGGFVSDTNNTTDWAAIESWDRRYYLHNTAASTEYAFTGVERVDGNYITLADGSTLLDFQSQLVSDSMGHRHEAPHNAIRQAMERYGHVFFGMATTYRAEAAKLLVEDVLGAPNSWASRVRFLTSGTEAVENAVQAARLFTGKTLVMTQAHSFHGMASGSTFLRGYRGNVTVPGDRGFTQVRDIPGVPAPGYIPIPPPEHTDYLDDGTLPSLAATEQLIRACGAENIAAIITEPMFGAAGLMPHKDYYRGLHELMRRYGILWIDDEVLCGAGRLGEWFGYQLTPDIAPDIMIVGKGINGSSLPSGGMVVNEAIGDFLEAARWWSGSTWDGHPLVCASIVGTLSYMLENDILSTVRQRGQYLRQSLDHLASQHSHIGRVSGAGLYHAVDLVGVDGKPLIEDDRYTGFAGDLSRNPNAIISGACAEKGVFLGGFVPNTIKCAPPFTITEGEIDHAMEAFDFALRKLAEVYSG</sequence>
<dbReference type="InterPro" id="IPR049704">
    <property type="entry name" value="Aminotrans_3_PPA_site"/>
</dbReference>
<dbReference type="Gene3D" id="3.40.640.10">
    <property type="entry name" value="Type I PLP-dependent aspartate aminotransferase-like (Major domain)"/>
    <property type="match status" value="1"/>
</dbReference>
<comment type="similarity">
    <text evidence="2 4">Belongs to the class-III pyridoxal-phosphate-dependent aminotransferase family.</text>
</comment>
<accession>B8KQT9</accession>
<comment type="cofactor">
    <cofactor evidence="1">
        <name>pyridoxal 5'-phosphate</name>
        <dbReference type="ChEBI" id="CHEBI:597326"/>
    </cofactor>
</comment>
<keyword evidence="5" id="KW-0032">Aminotransferase</keyword>
<dbReference type="AlphaFoldDB" id="B8KQT9"/>
<evidence type="ECO:0000313" key="5">
    <source>
        <dbReference type="EMBL" id="EED34703.1"/>
    </source>
</evidence>
<dbReference type="OrthoDB" id="9801052at2"/>
<evidence type="ECO:0000256" key="3">
    <source>
        <dbReference type="ARBA" id="ARBA00022898"/>
    </source>
</evidence>
<keyword evidence="3 4" id="KW-0663">Pyridoxal phosphate</keyword>
<dbReference type="Gene3D" id="3.90.1150.10">
    <property type="entry name" value="Aspartate Aminotransferase, domain 1"/>
    <property type="match status" value="1"/>
</dbReference>
<dbReference type="STRING" id="565045.NOR51B_641"/>
<dbReference type="EMBL" id="DS999411">
    <property type="protein sequence ID" value="EED34703.1"/>
    <property type="molecule type" value="Genomic_DNA"/>
</dbReference>
<dbReference type="RefSeq" id="WP_009019451.1">
    <property type="nucleotide sequence ID" value="NZ_DS999411.1"/>
</dbReference>
<gene>
    <name evidence="5" type="ORF">NOR51B_641</name>
</gene>
<dbReference type="InterPro" id="IPR005814">
    <property type="entry name" value="Aminotrans_3"/>
</dbReference>
<dbReference type="InterPro" id="IPR015421">
    <property type="entry name" value="PyrdxlP-dep_Trfase_major"/>
</dbReference>
<evidence type="ECO:0000256" key="1">
    <source>
        <dbReference type="ARBA" id="ARBA00001933"/>
    </source>
</evidence>
<dbReference type="eggNOG" id="COG0160">
    <property type="taxonomic scope" value="Bacteria"/>
</dbReference>
<dbReference type="Pfam" id="PF00202">
    <property type="entry name" value="Aminotran_3"/>
    <property type="match status" value="1"/>
</dbReference>
<dbReference type="GO" id="GO:0005829">
    <property type="term" value="C:cytosol"/>
    <property type="evidence" value="ECO:0007669"/>
    <property type="project" value="TreeGrafter"/>
</dbReference>
<keyword evidence="5" id="KW-0808">Transferase</keyword>
<evidence type="ECO:0000256" key="4">
    <source>
        <dbReference type="RuleBase" id="RU003560"/>
    </source>
</evidence>
<dbReference type="PANTHER" id="PTHR43094:SF1">
    <property type="entry name" value="AMINOTRANSFERASE CLASS-III"/>
    <property type="match status" value="1"/>
</dbReference>
<reference evidence="6" key="1">
    <citation type="journal article" date="2013" name="BMC Microbiol.">
        <title>Taxonomy and evolution of bacteriochlorophyll a-containing members of the OM60/NOR5 clade of marine gammaproteobacteria: description of Luminiphilus syltensis gen. nov., sp. nov., reclassification of Haliea rubra as Pseudohaliea rubra gen. nov., comb. nov., and emendation of Chromatocurvus halotolerans.</title>
        <authorList>
            <person name="Spring S."/>
            <person name="Riedel T."/>
            <person name="Sproer C."/>
            <person name="Yan S."/>
            <person name="Harder J."/>
            <person name="Fuchs B.M."/>
        </authorList>
    </citation>
    <scope>NUCLEOTIDE SEQUENCE [LARGE SCALE GENOMIC DNA]</scope>
    <source>
        <strain evidence="6">NOR51-B</strain>
    </source>
</reference>
<keyword evidence="6" id="KW-1185">Reference proteome</keyword>
<dbReference type="PROSITE" id="PS00600">
    <property type="entry name" value="AA_TRANSFER_CLASS_3"/>
    <property type="match status" value="1"/>
</dbReference>
<dbReference type="Proteomes" id="UP000004699">
    <property type="component" value="Unassembled WGS sequence"/>
</dbReference>
<evidence type="ECO:0000256" key="2">
    <source>
        <dbReference type="ARBA" id="ARBA00008954"/>
    </source>
</evidence>
<organism evidence="5 6">
    <name type="scientific">Luminiphilus syltensis NOR5-1B</name>
    <dbReference type="NCBI Taxonomy" id="565045"/>
    <lineage>
        <taxon>Bacteria</taxon>
        <taxon>Pseudomonadati</taxon>
        <taxon>Pseudomonadota</taxon>
        <taxon>Gammaproteobacteria</taxon>
        <taxon>Cellvibrionales</taxon>
        <taxon>Halieaceae</taxon>
        <taxon>Luminiphilus</taxon>
    </lineage>
</organism>
<name>B8KQT9_9GAMM</name>
<dbReference type="CDD" id="cd00610">
    <property type="entry name" value="OAT_like"/>
    <property type="match status" value="1"/>
</dbReference>
<dbReference type="InterPro" id="IPR015422">
    <property type="entry name" value="PyrdxlP-dep_Trfase_small"/>
</dbReference>